<keyword evidence="5" id="KW-0227">DNA damage</keyword>
<dbReference type="Proteomes" id="UP001165083">
    <property type="component" value="Unassembled WGS sequence"/>
</dbReference>
<gene>
    <name evidence="8" type="ORF">Plil01_000833800</name>
</gene>
<dbReference type="InterPro" id="IPR036187">
    <property type="entry name" value="DNA_mismatch_repair_MutS_sf"/>
</dbReference>
<dbReference type="InterPro" id="IPR000432">
    <property type="entry name" value="DNA_mismatch_repair_MutS_C"/>
</dbReference>
<dbReference type="GO" id="GO:0005524">
    <property type="term" value="F:ATP binding"/>
    <property type="evidence" value="ECO:0007669"/>
    <property type="project" value="UniProtKB-KW"/>
</dbReference>
<name>A0A9W6WY16_9STRA</name>
<dbReference type="SUPFAM" id="SSF48334">
    <property type="entry name" value="DNA repair protein MutS, domain III"/>
    <property type="match status" value="1"/>
</dbReference>
<keyword evidence="4" id="KW-0238">DNA-binding</keyword>
<dbReference type="Gene3D" id="1.10.1420.10">
    <property type="match status" value="1"/>
</dbReference>
<reference evidence="8" key="1">
    <citation type="submission" date="2023-04" db="EMBL/GenBank/DDBJ databases">
        <title>Phytophthora lilii NBRC 32176.</title>
        <authorList>
            <person name="Ichikawa N."/>
            <person name="Sato H."/>
            <person name="Tonouchi N."/>
        </authorList>
    </citation>
    <scope>NUCLEOTIDE SEQUENCE</scope>
    <source>
        <strain evidence="8">NBRC 32176</strain>
    </source>
</reference>
<dbReference type="GO" id="GO:0030983">
    <property type="term" value="F:mismatched DNA binding"/>
    <property type="evidence" value="ECO:0007669"/>
    <property type="project" value="InterPro"/>
</dbReference>
<dbReference type="SMART" id="SM00534">
    <property type="entry name" value="MUTSac"/>
    <property type="match status" value="1"/>
</dbReference>
<proteinExistence type="inferred from homology"/>
<dbReference type="PANTHER" id="PTHR11361:SF34">
    <property type="entry name" value="DNA MISMATCH REPAIR PROTEIN MSH1, MITOCHONDRIAL"/>
    <property type="match status" value="1"/>
</dbReference>
<keyword evidence="9" id="KW-1185">Reference proteome</keyword>
<dbReference type="GO" id="GO:0005739">
    <property type="term" value="C:mitochondrion"/>
    <property type="evidence" value="ECO:0007669"/>
    <property type="project" value="TreeGrafter"/>
</dbReference>
<evidence type="ECO:0000256" key="1">
    <source>
        <dbReference type="ARBA" id="ARBA00006271"/>
    </source>
</evidence>
<evidence type="ECO:0000259" key="7">
    <source>
        <dbReference type="SMART" id="SM00534"/>
    </source>
</evidence>
<dbReference type="InterPro" id="IPR007696">
    <property type="entry name" value="DNA_mismatch_repair_MutS_core"/>
</dbReference>
<evidence type="ECO:0000313" key="9">
    <source>
        <dbReference type="Proteomes" id="UP001165083"/>
    </source>
</evidence>
<evidence type="ECO:0000259" key="6">
    <source>
        <dbReference type="SMART" id="SM00533"/>
    </source>
</evidence>
<organism evidence="8 9">
    <name type="scientific">Phytophthora lilii</name>
    <dbReference type="NCBI Taxonomy" id="2077276"/>
    <lineage>
        <taxon>Eukaryota</taxon>
        <taxon>Sar</taxon>
        <taxon>Stramenopiles</taxon>
        <taxon>Oomycota</taxon>
        <taxon>Peronosporomycetes</taxon>
        <taxon>Peronosporales</taxon>
        <taxon>Peronosporaceae</taxon>
        <taxon>Phytophthora</taxon>
    </lineage>
</organism>
<dbReference type="Gene3D" id="3.40.50.300">
    <property type="entry name" value="P-loop containing nucleotide triphosphate hydrolases"/>
    <property type="match status" value="1"/>
</dbReference>
<dbReference type="InterPro" id="IPR027417">
    <property type="entry name" value="P-loop_NTPase"/>
</dbReference>
<feature type="domain" description="DNA mismatch repair proteins mutS family" evidence="7">
    <location>
        <begin position="265"/>
        <end position="469"/>
    </location>
</feature>
<feature type="domain" description="DNA mismatch repair protein MutS core" evidence="6">
    <location>
        <begin position="2"/>
        <end position="244"/>
    </location>
</feature>
<evidence type="ECO:0000256" key="3">
    <source>
        <dbReference type="ARBA" id="ARBA00022840"/>
    </source>
</evidence>
<dbReference type="Pfam" id="PF00488">
    <property type="entry name" value="MutS_V"/>
    <property type="match status" value="1"/>
</dbReference>
<keyword evidence="2" id="KW-0547">Nucleotide-binding</keyword>
<dbReference type="GO" id="GO:0043504">
    <property type="term" value="P:mitochondrial DNA repair"/>
    <property type="evidence" value="ECO:0007669"/>
    <property type="project" value="TreeGrafter"/>
</dbReference>
<evidence type="ECO:0000313" key="8">
    <source>
        <dbReference type="EMBL" id="GMF21189.1"/>
    </source>
</evidence>
<dbReference type="GO" id="GO:0140664">
    <property type="term" value="F:ATP-dependent DNA damage sensor activity"/>
    <property type="evidence" value="ECO:0007669"/>
    <property type="project" value="InterPro"/>
</dbReference>
<dbReference type="SMART" id="SM00533">
    <property type="entry name" value="MUTSd"/>
    <property type="match status" value="1"/>
</dbReference>
<dbReference type="PANTHER" id="PTHR11361">
    <property type="entry name" value="DNA MISMATCH REPAIR PROTEIN MUTS FAMILY MEMBER"/>
    <property type="match status" value="1"/>
</dbReference>
<evidence type="ECO:0000256" key="4">
    <source>
        <dbReference type="ARBA" id="ARBA00023125"/>
    </source>
</evidence>
<comment type="similarity">
    <text evidence="1">Belongs to the DNA mismatch repair MutS family.</text>
</comment>
<dbReference type="GO" id="GO:0005634">
    <property type="term" value="C:nucleus"/>
    <property type="evidence" value="ECO:0007669"/>
    <property type="project" value="TreeGrafter"/>
</dbReference>
<dbReference type="InterPro" id="IPR045076">
    <property type="entry name" value="MutS"/>
</dbReference>
<sequence length="469" mass="52344">MLQDLEGHVNALKAMFEDSSNEGQSNLVDRLIGSYPVLNARLADLLEEIDVRFARRNDIENTIQRRIRRNPSKARKYCEFTQELETLERQYDAILVCCKSIFNNSSLEYVTFRGGSLNDIHHLIEVKRKNLYEVPQDWLVVNSTKKVVRFHPKEIVQLHVQEEFLKEQKDQLVRSTWRQFVREVDAQVYVMGMQCVSILAKLDALCSLATVAQSYSNYTLPEFVDDGSAQLEIIEGRHPVIETLLKGSSYISNSVTMVSNAGSPGSLLAISGPNMGGKTSLLRMCALVVILAQMGSFVPAASARLTVFDGVYTLMHRAPLRLHGSSACASELTALGIISRNATRRSLVLIDEVGIGMTAHEAEALAVAQMVYFVNTIGCHVVFATHLAVATKRLQTRLGGKCCTKQLDYHFYDQDGEDTMKYANAEVDEQVTFHYVLRDGIANDSFAFETAKRAGIAPGILERARNLQV</sequence>
<evidence type="ECO:0000256" key="2">
    <source>
        <dbReference type="ARBA" id="ARBA00022741"/>
    </source>
</evidence>
<keyword evidence="5" id="KW-0234">DNA repair</keyword>
<comment type="caution">
    <text evidence="8">The sequence shown here is derived from an EMBL/GenBank/DDBJ whole genome shotgun (WGS) entry which is preliminary data.</text>
</comment>
<keyword evidence="3" id="KW-0067">ATP-binding</keyword>
<dbReference type="SUPFAM" id="SSF52540">
    <property type="entry name" value="P-loop containing nucleoside triphosphate hydrolases"/>
    <property type="match status" value="1"/>
</dbReference>
<dbReference type="GO" id="GO:0006298">
    <property type="term" value="P:mismatch repair"/>
    <property type="evidence" value="ECO:0007669"/>
    <property type="project" value="InterPro"/>
</dbReference>
<accession>A0A9W6WY16</accession>
<dbReference type="OrthoDB" id="121051at2759"/>
<dbReference type="EMBL" id="BSXW01000399">
    <property type="protein sequence ID" value="GMF21189.1"/>
    <property type="molecule type" value="Genomic_DNA"/>
</dbReference>
<dbReference type="AlphaFoldDB" id="A0A9W6WY16"/>
<evidence type="ECO:0000256" key="5">
    <source>
        <dbReference type="ARBA" id="ARBA00023204"/>
    </source>
</evidence>
<protein>
    <submittedName>
        <fullName evidence="8">Unnamed protein product</fullName>
    </submittedName>
</protein>